<name>T1GHW1_MEGSC</name>
<dbReference type="EMBL" id="CAQQ02030769">
    <property type="status" value="NOT_ANNOTATED_CDS"/>
    <property type="molecule type" value="Genomic_DNA"/>
</dbReference>
<dbReference type="Proteomes" id="UP000015102">
    <property type="component" value="Unassembled WGS sequence"/>
</dbReference>
<reference evidence="1" key="2">
    <citation type="submission" date="2015-06" db="UniProtKB">
        <authorList>
            <consortium name="EnsemblMetazoa"/>
        </authorList>
    </citation>
    <scope>IDENTIFICATION</scope>
</reference>
<evidence type="ECO:0000313" key="1">
    <source>
        <dbReference type="EnsemblMetazoa" id="MESCA003023-PA"/>
    </source>
</evidence>
<dbReference type="HOGENOM" id="CLU_2707642_0_0_1"/>
<accession>T1GHW1</accession>
<protein>
    <submittedName>
        <fullName evidence="1">Uncharacterized protein</fullName>
    </submittedName>
</protein>
<organism evidence="1 2">
    <name type="scientific">Megaselia scalaris</name>
    <name type="common">Humpbacked fly</name>
    <name type="synonym">Phora scalaris</name>
    <dbReference type="NCBI Taxonomy" id="36166"/>
    <lineage>
        <taxon>Eukaryota</taxon>
        <taxon>Metazoa</taxon>
        <taxon>Ecdysozoa</taxon>
        <taxon>Arthropoda</taxon>
        <taxon>Hexapoda</taxon>
        <taxon>Insecta</taxon>
        <taxon>Pterygota</taxon>
        <taxon>Neoptera</taxon>
        <taxon>Endopterygota</taxon>
        <taxon>Diptera</taxon>
        <taxon>Brachycera</taxon>
        <taxon>Muscomorpha</taxon>
        <taxon>Platypezoidea</taxon>
        <taxon>Phoridae</taxon>
        <taxon>Megaseliini</taxon>
        <taxon>Megaselia</taxon>
    </lineage>
</organism>
<proteinExistence type="predicted"/>
<dbReference type="EnsemblMetazoa" id="MESCA003023-RA">
    <property type="protein sequence ID" value="MESCA003023-PA"/>
    <property type="gene ID" value="MESCA003023"/>
</dbReference>
<dbReference type="AlphaFoldDB" id="T1GHW1"/>
<reference evidence="2" key="1">
    <citation type="submission" date="2013-02" db="EMBL/GenBank/DDBJ databases">
        <authorList>
            <person name="Hughes D."/>
        </authorList>
    </citation>
    <scope>NUCLEOTIDE SEQUENCE</scope>
    <source>
        <strain>Durham</strain>
        <strain evidence="2">NC isolate 2 -- Noor lab</strain>
    </source>
</reference>
<sequence length="73" mass="8635">MSTSIKNVFINNQIDIRYGFIRRIPMSKIVHSSTENTIMKICPFSLIRSGKHQEWELSVIYVIYKCNLHTNYI</sequence>
<evidence type="ECO:0000313" key="2">
    <source>
        <dbReference type="Proteomes" id="UP000015102"/>
    </source>
</evidence>
<keyword evidence="2" id="KW-1185">Reference proteome</keyword>
<dbReference type="EMBL" id="CAQQ02030768">
    <property type="status" value="NOT_ANNOTATED_CDS"/>
    <property type="molecule type" value="Genomic_DNA"/>
</dbReference>